<sequence length="473" mass="51196">MTTIRACAALAAATCCAGAVQAQHGAESRNLELVGQHALQARSAYQPTIQNQDGRWILYVGHHGGSAQDPKPMNPLAGRAEFNGTSILDVTDPANPRLLAHVPGEEGLDEAGGAQMVRVCPGRGLPKADPAKFYMLRTFGNSAHEVWDVTNPSAPVRLAQLGGLKGTHKNFWECDGGIAYLVSGLEGWRTRRMTQVYDLSDPARPTFVRNFGLPGQQPGSTGEPPQELHGAISTGPGGNRVYFGYGTNKNGIVQIVDRLKLLRGAKEPTAENLLSPQVARLDMAPMTGAHTAFPILGLQVAEFAHDREARRDVLLVVNEAIANECAEPRQMAWLVDISVETRPQFISNFTVPEASGGFCSRGGRFGTHSSNESFAPVYYRKLVFLAHFNAGVRALDIRNPFQPREIGFYIPATTANTAPRCVKVDGQDRCRTAIQTNNVEVDERGFVYAVDRANTGLHILRLTPEGRSLAGIP</sequence>
<dbReference type="Proteomes" id="UP000599109">
    <property type="component" value="Unassembled WGS sequence"/>
</dbReference>
<proteinExistence type="predicted"/>
<feature type="signal peptide" evidence="1">
    <location>
        <begin position="1"/>
        <end position="22"/>
    </location>
</feature>
<gene>
    <name evidence="2" type="ORF">JJ685_17190</name>
</gene>
<keyword evidence="1" id="KW-0732">Signal</keyword>
<evidence type="ECO:0000256" key="1">
    <source>
        <dbReference type="SAM" id="SignalP"/>
    </source>
</evidence>
<name>A0A936Z2V2_9BURK</name>
<accession>A0A936Z2V2</accession>
<evidence type="ECO:0000313" key="2">
    <source>
        <dbReference type="EMBL" id="MBL0392876.1"/>
    </source>
</evidence>
<dbReference type="RefSeq" id="WP_201675548.1">
    <property type="nucleotide sequence ID" value="NZ_JAEQNE010000004.1"/>
</dbReference>
<dbReference type="AlphaFoldDB" id="A0A936Z2V2"/>
<comment type="caution">
    <text evidence="2">The sequence shown here is derived from an EMBL/GenBank/DDBJ whole genome shotgun (WGS) entry which is preliminary data.</text>
</comment>
<dbReference type="EMBL" id="JAEQNE010000004">
    <property type="protein sequence ID" value="MBL0392876.1"/>
    <property type="molecule type" value="Genomic_DNA"/>
</dbReference>
<reference evidence="2 3" key="1">
    <citation type="journal article" date="2017" name="Int. J. Syst. Evol. Microbiol.">
        <title>Ramlibacter monticola sp. nov., isolated from forest soil.</title>
        <authorList>
            <person name="Chaudhary D.K."/>
            <person name="Kim J."/>
        </authorList>
    </citation>
    <scope>NUCLEOTIDE SEQUENCE [LARGE SCALE GENOMIC DNA]</scope>
    <source>
        <strain evidence="2 3">KACC 19175</strain>
    </source>
</reference>
<evidence type="ECO:0000313" key="3">
    <source>
        <dbReference type="Proteomes" id="UP000599109"/>
    </source>
</evidence>
<protein>
    <submittedName>
        <fullName evidence="2">Uncharacterized protein</fullName>
    </submittedName>
</protein>
<keyword evidence="3" id="KW-1185">Reference proteome</keyword>
<organism evidence="2 3">
    <name type="scientific">Ramlibacter monticola</name>
    <dbReference type="NCBI Taxonomy" id="1926872"/>
    <lineage>
        <taxon>Bacteria</taxon>
        <taxon>Pseudomonadati</taxon>
        <taxon>Pseudomonadota</taxon>
        <taxon>Betaproteobacteria</taxon>
        <taxon>Burkholderiales</taxon>
        <taxon>Comamonadaceae</taxon>
        <taxon>Ramlibacter</taxon>
    </lineage>
</organism>
<feature type="chain" id="PRO_5036691534" evidence="1">
    <location>
        <begin position="23"/>
        <end position="473"/>
    </location>
</feature>